<accession>A0A2I4HSJ0</accession>
<proteinExistence type="predicted"/>
<evidence type="ECO:0000256" key="2">
    <source>
        <dbReference type="ARBA" id="ARBA00022723"/>
    </source>
</evidence>
<dbReference type="GO" id="GO:0000287">
    <property type="term" value="F:magnesium ion binding"/>
    <property type="evidence" value="ECO:0007669"/>
    <property type="project" value="InterPro"/>
</dbReference>
<dbReference type="InterPro" id="IPR044814">
    <property type="entry name" value="Terpene_cyclase_plant_C1"/>
</dbReference>
<dbReference type="FunCoup" id="A0A2I4HSJ0">
    <property type="interactions" value="47"/>
</dbReference>
<keyword evidence="3" id="KW-0460">Magnesium</keyword>
<dbReference type="STRING" id="51240.A0A2I4HSJ0"/>
<dbReference type="GO" id="GO:0016102">
    <property type="term" value="P:diterpenoid biosynthetic process"/>
    <property type="evidence" value="ECO:0007669"/>
    <property type="project" value="InterPro"/>
</dbReference>
<name>A0A2I4HSJ0_JUGRE</name>
<evidence type="ECO:0000256" key="3">
    <source>
        <dbReference type="ARBA" id="ARBA00022842"/>
    </source>
</evidence>
<dbReference type="Proteomes" id="UP000235220">
    <property type="component" value="Chromosome 2"/>
</dbReference>
<dbReference type="FunFam" id="1.50.10.130:FF:000001">
    <property type="entry name" value="Isoprene synthase, chloroplastic"/>
    <property type="match status" value="1"/>
</dbReference>
<dbReference type="Pfam" id="PF03936">
    <property type="entry name" value="Terpene_synth_C"/>
    <property type="match status" value="1"/>
</dbReference>
<dbReference type="PANTHER" id="PTHR31225">
    <property type="entry name" value="OS04G0344100 PROTEIN-RELATED"/>
    <property type="match status" value="1"/>
</dbReference>
<dbReference type="InterPro" id="IPR008949">
    <property type="entry name" value="Isoprenoid_synthase_dom_sf"/>
</dbReference>
<dbReference type="GeneID" id="109021034"/>
<dbReference type="InterPro" id="IPR034741">
    <property type="entry name" value="Terpene_cyclase-like_1_C"/>
</dbReference>
<dbReference type="Gramene" id="Jr02_10910_p1">
    <property type="protein sequence ID" value="cds.Jr02_10910_p1"/>
    <property type="gene ID" value="Jr02_10910"/>
</dbReference>
<dbReference type="InterPro" id="IPR001906">
    <property type="entry name" value="Terpene_synth_N"/>
</dbReference>
<evidence type="ECO:0000313" key="6">
    <source>
        <dbReference type="RefSeq" id="XP_018859114.2"/>
    </source>
</evidence>
<dbReference type="RefSeq" id="XP_018859114.2">
    <property type="nucleotide sequence ID" value="XM_019003569.2"/>
</dbReference>
<keyword evidence="4" id="KW-0456">Lyase</keyword>
<dbReference type="AlphaFoldDB" id="A0A2I4HSJ0"/>
<dbReference type="CDD" id="cd00684">
    <property type="entry name" value="Terpene_cyclase_plant_C1"/>
    <property type="match status" value="1"/>
</dbReference>
<dbReference type="GO" id="GO:0010333">
    <property type="term" value="F:terpene synthase activity"/>
    <property type="evidence" value="ECO:0000318"/>
    <property type="project" value="GO_Central"/>
</dbReference>
<dbReference type="InterPro" id="IPR005630">
    <property type="entry name" value="Terpene_synthase_metal-bd"/>
</dbReference>
<dbReference type="PANTHER" id="PTHR31225:SF251">
    <property type="entry name" value="(-)-GERMACRENE D SYNTHASE-LIKE ISOFORM X2"/>
    <property type="match status" value="1"/>
</dbReference>
<dbReference type="GO" id="GO:0046246">
    <property type="term" value="P:terpene biosynthetic process"/>
    <property type="evidence" value="ECO:0000318"/>
    <property type="project" value="GO_Central"/>
</dbReference>
<keyword evidence="5" id="KW-1185">Reference proteome</keyword>
<dbReference type="Pfam" id="PF01397">
    <property type="entry name" value="Terpene_synth"/>
    <property type="match status" value="1"/>
</dbReference>
<dbReference type="FunFam" id="1.10.600.10:FF:000007">
    <property type="entry name" value="Isoprene synthase, chloroplastic"/>
    <property type="match status" value="1"/>
</dbReference>
<evidence type="ECO:0000256" key="4">
    <source>
        <dbReference type="ARBA" id="ARBA00023239"/>
    </source>
</evidence>
<comment type="cofactor">
    <cofactor evidence="1">
        <name>Mg(2+)</name>
        <dbReference type="ChEBI" id="CHEBI:18420"/>
    </cofactor>
</comment>
<dbReference type="SFLD" id="SFLDS00005">
    <property type="entry name" value="Isoprenoid_Synthase_Type_I"/>
    <property type="match status" value="1"/>
</dbReference>
<dbReference type="Gene3D" id="1.50.10.130">
    <property type="entry name" value="Terpene synthase, N-terminal domain"/>
    <property type="match status" value="1"/>
</dbReference>
<sequence length="568" mass="65172">MSIPFSGADLSQNIKSNVVRRTANFPPSVWGDRFINYTSDDELVQETHARRVREVEELIKEVRRELLASTCQPSQQLNLIDALQRLGVAYHLDREIKEALEHMHAGYHDNKADSSGDDDHDLYNVALRFRLLRQQGLRVSCDVFKQFKDEKDNFKESLSTNIPGILALYEATHLRAHGEDILDEALAFTTSQLKSAASHLSNPLAAKVNHALKQPLHKGIPRLEARHFISVYQDDTSHKKAFLKLAILDFNLVQSLHKQELSEITRWWKDLDFATKLPFARDRVVECFLWIVAVYFEPRHSPERKIVTKIIAMASTIDDIYDAYGTLEELEIFTETIERWEISTIDQLPQYMKICYRALLDIFDEIEQELAKQGRPYLVIYAKKAMKILVRAYFNEAKSFNMKQIPTMEEYMEVAIPSSGYPMLIAVSFVFMGEIVTKEAFEWIFSSPKLITASAIIARLMDDSGSHKFEQERGHAASAVECYMNQYGVSETQLAYEELNRQVSNAWKDINEEFTRPNAMPMPLLTCVLNLSRAIDVIYKNGDGYTHVGKEMRDNVATVLIHPVPIIV</sequence>
<reference evidence="6" key="1">
    <citation type="submission" date="2025-08" db="UniProtKB">
        <authorList>
            <consortium name="RefSeq"/>
        </authorList>
    </citation>
    <scope>IDENTIFICATION</scope>
    <source>
        <tissue evidence="6">Leaves</tissue>
    </source>
</reference>
<dbReference type="SFLD" id="SFLDG01019">
    <property type="entry name" value="Terpene_Cyclase_Like_1_C_Termi"/>
    <property type="match status" value="1"/>
</dbReference>
<dbReference type="InterPro" id="IPR008930">
    <property type="entry name" value="Terpenoid_cyclase/PrenylTrfase"/>
</dbReference>
<dbReference type="InterPro" id="IPR050148">
    <property type="entry name" value="Terpene_synthase-like"/>
</dbReference>
<dbReference type="OrthoDB" id="1758916at2759"/>
<dbReference type="SUPFAM" id="SSF48576">
    <property type="entry name" value="Terpenoid synthases"/>
    <property type="match status" value="1"/>
</dbReference>
<dbReference type="SUPFAM" id="SSF48239">
    <property type="entry name" value="Terpenoid cyclases/Protein prenyltransferases"/>
    <property type="match status" value="1"/>
</dbReference>
<dbReference type="Gene3D" id="1.10.600.10">
    <property type="entry name" value="Farnesyl Diphosphate Synthase"/>
    <property type="match status" value="1"/>
</dbReference>
<evidence type="ECO:0000256" key="1">
    <source>
        <dbReference type="ARBA" id="ARBA00001946"/>
    </source>
</evidence>
<dbReference type="InterPro" id="IPR036965">
    <property type="entry name" value="Terpene_synth_N_sf"/>
</dbReference>
<organism evidence="5 6">
    <name type="scientific">Juglans regia</name>
    <name type="common">English walnut</name>
    <dbReference type="NCBI Taxonomy" id="51240"/>
    <lineage>
        <taxon>Eukaryota</taxon>
        <taxon>Viridiplantae</taxon>
        <taxon>Streptophyta</taxon>
        <taxon>Embryophyta</taxon>
        <taxon>Tracheophyta</taxon>
        <taxon>Spermatophyta</taxon>
        <taxon>Magnoliopsida</taxon>
        <taxon>eudicotyledons</taxon>
        <taxon>Gunneridae</taxon>
        <taxon>Pentapetalae</taxon>
        <taxon>rosids</taxon>
        <taxon>fabids</taxon>
        <taxon>Fagales</taxon>
        <taxon>Juglandaceae</taxon>
        <taxon>Juglans</taxon>
    </lineage>
</organism>
<dbReference type="KEGG" id="jre:109021034"/>
<evidence type="ECO:0000313" key="5">
    <source>
        <dbReference type="Proteomes" id="UP000235220"/>
    </source>
</evidence>
<keyword evidence="2" id="KW-0479">Metal-binding</keyword>
<gene>
    <name evidence="6" type="primary">LOC109021034</name>
</gene>
<protein>
    <submittedName>
        <fullName evidence="6">(-)-germacrene D synthase-like isoform X1</fullName>
    </submittedName>
</protein>